<dbReference type="AlphaFoldDB" id="A0A0C2UDP7"/>
<reference evidence="2 3" key="1">
    <citation type="submission" date="2015-01" db="EMBL/GenBank/DDBJ databases">
        <title>Genome Sequence of Magnetospirillum magnetotacticum Strain MS-1.</title>
        <authorList>
            <person name="Marinov G.K."/>
            <person name="Smalley M.D."/>
            <person name="DeSalvo G."/>
        </authorList>
    </citation>
    <scope>NUCLEOTIDE SEQUENCE [LARGE SCALE GENOMIC DNA]</scope>
    <source>
        <strain evidence="2 3">MS-1</strain>
    </source>
</reference>
<dbReference type="STRING" id="272627.CCC_04108"/>
<evidence type="ECO:0000313" key="2">
    <source>
        <dbReference type="EMBL" id="KIL99592.1"/>
    </source>
</evidence>
<evidence type="ECO:0000256" key="1">
    <source>
        <dbReference type="SAM" id="MobiDB-lite"/>
    </source>
</evidence>
<dbReference type="Proteomes" id="UP000031971">
    <property type="component" value="Unassembled WGS sequence"/>
</dbReference>
<keyword evidence="3" id="KW-1185">Reference proteome</keyword>
<evidence type="ECO:0000313" key="3">
    <source>
        <dbReference type="Proteomes" id="UP000031971"/>
    </source>
</evidence>
<protein>
    <submittedName>
        <fullName evidence="2">Uncharacterized protein</fullName>
    </submittedName>
</protein>
<dbReference type="EMBL" id="JXSL01000023">
    <property type="protein sequence ID" value="KIL99592.1"/>
    <property type="molecule type" value="Genomic_DNA"/>
</dbReference>
<accession>A0A0C2UDP7</accession>
<name>A0A0C2UDP7_PARME</name>
<proteinExistence type="predicted"/>
<comment type="caution">
    <text evidence="2">The sequence shown here is derived from an EMBL/GenBank/DDBJ whole genome shotgun (WGS) entry which is preliminary data.</text>
</comment>
<feature type="region of interest" description="Disordered" evidence="1">
    <location>
        <begin position="133"/>
        <end position="155"/>
    </location>
</feature>
<sequence>MKLAEICAAALIEAAECIEAARDVGAFVDALDGNHRLWLILRDIEARDDWIAPSIQDTEFATMNSAALGMGISDAVVGAVVVINRQIAGQLACGADLDGIRARVRLAYRESGGGSGFAPWALAQIYTRSRRRSAFPRTEQRGGCQAEAGANLQLS</sequence>
<organism evidence="2 3">
    <name type="scientific">Paramagnetospirillum magnetotacticum MS-1</name>
    <dbReference type="NCBI Taxonomy" id="272627"/>
    <lineage>
        <taxon>Bacteria</taxon>
        <taxon>Pseudomonadati</taxon>
        <taxon>Pseudomonadota</taxon>
        <taxon>Alphaproteobacteria</taxon>
        <taxon>Rhodospirillales</taxon>
        <taxon>Magnetospirillaceae</taxon>
        <taxon>Paramagnetospirillum</taxon>
    </lineage>
</organism>
<gene>
    <name evidence="2" type="ORF">CCC_04108</name>
</gene>